<organism evidence="3 4">
    <name type="scientific">Aureibacter tunicatorum</name>
    <dbReference type="NCBI Taxonomy" id="866807"/>
    <lineage>
        <taxon>Bacteria</taxon>
        <taxon>Pseudomonadati</taxon>
        <taxon>Bacteroidota</taxon>
        <taxon>Cytophagia</taxon>
        <taxon>Cytophagales</taxon>
        <taxon>Persicobacteraceae</taxon>
        <taxon>Aureibacter</taxon>
    </lineage>
</organism>
<dbReference type="AlphaFoldDB" id="A0AAE4BTQ0"/>
<dbReference type="Proteomes" id="UP001185092">
    <property type="component" value="Unassembled WGS sequence"/>
</dbReference>
<evidence type="ECO:0000313" key="3">
    <source>
        <dbReference type="EMBL" id="MDR6239877.1"/>
    </source>
</evidence>
<accession>A0AAE4BTQ0</accession>
<dbReference type="RefSeq" id="WP_309939684.1">
    <property type="nucleotide sequence ID" value="NZ_AP025305.1"/>
</dbReference>
<dbReference type="Pfam" id="PF09967">
    <property type="entry name" value="DUF2201"/>
    <property type="match status" value="1"/>
</dbReference>
<dbReference type="InterPro" id="IPR025154">
    <property type="entry name" value="Put_metallopeptidase_dom"/>
</dbReference>
<dbReference type="InterPro" id="IPR036465">
    <property type="entry name" value="vWFA_dom_sf"/>
</dbReference>
<feature type="domain" description="VWA-like" evidence="1">
    <location>
        <begin position="300"/>
        <end position="405"/>
    </location>
</feature>
<gene>
    <name evidence="3" type="ORF">HNQ88_002925</name>
</gene>
<reference evidence="3" key="1">
    <citation type="submission" date="2023-07" db="EMBL/GenBank/DDBJ databases">
        <title>Genomic Encyclopedia of Type Strains, Phase IV (KMG-IV): sequencing the most valuable type-strain genomes for metagenomic binning, comparative biology and taxonomic classification.</title>
        <authorList>
            <person name="Goeker M."/>
        </authorList>
    </citation>
    <scope>NUCLEOTIDE SEQUENCE</scope>
    <source>
        <strain evidence="3">DSM 26174</strain>
    </source>
</reference>
<comment type="caution">
    <text evidence="3">The sequence shown here is derived from an EMBL/GenBank/DDBJ whole genome shotgun (WGS) entry which is preliminary data.</text>
</comment>
<dbReference type="EMBL" id="JAVDQD010000003">
    <property type="protein sequence ID" value="MDR6239877.1"/>
    <property type="molecule type" value="Genomic_DNA"/>
</dbReference>
<name>A0AAE4BTQ0_9BACT</name>
<evidence type="ECO:0000259" key="2">
    <source>
        <dbReference type="Pfam" id="PF13203"/>
    </source>
</evidence>
<dbReference type="InterPro" id="IPR018698">
    <property type="entry name" value="VWA-like_dom"/>
</dbReference>
<sequence length="426" mass="48911">MTHQELLDDISRTSIKLLMTEPFYGHFFTGIVKSVTTEAEEEMGLNTAFVRALNNFTVQFSVSKSFWLSIPAEQRYGVVKHEILHVVLKHITYNRTMKMPDRELANIAFDMVINQYIERDQLPDGGVFYTDFKKIADRLSIDFLPEESADYYYAKLSEMLDKTLSSTVKIDSNLDTDNTQRSLRELLDSGKLSTKNHKLWDTFEKLSSPERMLLEGYIDQVLKNTIERVGEGNMQGNLPGDVLEQINILKAKLKPSIDWRRALRLFTTTGSRTYLKNTMKRKSKRYGTTPGIKIKSKNHVMVAVDTSGSMSKQEIELLFGEVYHIWKNGAEMTVVEFDTIIHNVYSYQGVPPKEVKGRGGTCFDEVIRLANDKIRPDVTVFFTDGYADKIRVNPRKPLMWMITPQGVSQGSREWNQLKGRVIKMMA</sequence>
<feature type="domain" description="Putative metallopeptidase" evidence="2">
    <location>
        <begin position="67"/>
        <end position="286"/>
    </location>
</feature>
<proteinExistence type="predicted"/>
<protein>
    <submittedName>
        <fullName evidence="3">Metal-dependent peptidase</fullName>
    </submittedName>
</protein>
<dbReference type="Pfam" id="PF13203">
    <property type="entry name" value="DUF2201_N"/>
    <property type="match status" value="1"/>
</dbReference>
<dbReference type="SUPFAM" id="SSF53300">
    <property type="entry name" value="vWA-like"/>
    <property type="match status" value="1"/>
</dbReference>
<dbReference type="PANTHER" id="PTHR38730">
    <property type="entry name" value="SLL7028 PROTEIN"/>
    <property type="match status" value="1"/>
</dbReference>
<keyword evidence="4" id="KW-1185">Reference proteome</keyword>
<evidence type="ECO:0000259" key="1">
    <source>
        <dbReference type="Pfam" id="PF09967"/>
    </source>
</evidence>
<dbReference type="PANTHER" id="PTHR38730:SF1">
    <property type="entry name" value="SLL7028 PROTEIN"/>
    <property type="match status" value="1"/>
</dbReference>
<evidence type="ECO:0000313" key="4">
    <source>
        <dbReference type="Proteomes" id="UP001185092"/>
    </source>
</evidence>